<dbReference type="KEGG" id="bbo:BBOV_III003960"/>
<dbReference type="EMBL" id="AAXT01000001">
    <property type="protein sequence ID" value="EDO07959.1"/>
    <property type="molecule type" value="Genomic_DNA"/>
</dbReference>
<reference evidence="2" key="3">
    <citation type="journal article" date="2021" name="Int. J. Parasitol.">
        <title>Comparative analysis of gene expression between Babesia bovis blood stages and kinetes allowed by improved genome annotation.</title>
        <authorList>
            <person name="Ueti M.W."/>
            <person name="Johnson W.C."/>
            <person name="Kappmeyer L.S."/>
            <person name="Herndon D.R."/>
            <person name="Mousel M.R."/>
            <person name="Reif K.E."/>
            <person name="Taus N.S."/>
            <person name="Ifeonu O.O."/>
            <person name="Silva J.C."/>
            <person name="Suarez C.E."/>
            <person name="Brayton K.A."/>
        </authorList>
    </citation>
    <scope>NUCLEOTIDE SEQUENCE [LARGE SCALE GENOMIC DNA]</scope>
</reference>
<evidence type="ECO:0000313" key="2">
    <source>
        <dbReference type="Proteomes" id="UP000002173"/>
    </source>
</evidence>
<dbReference type="InterPro" id="IPR015947">
    <property type="entry name" value="PUA-like_sf"/>
</dbReference>
<proteinExistence type="predicted"/>
<sequence>MTYGTELWAMTKSLPFGRYLTYILLAIDHVNGFRVDNVPGGIQRRFGVLRSDHIDEMMFECGIYNENLRFPRNVDSVLNPHAPRDPAAQARLEQMSLELTKDQLAKYKQRKEYLRINLPISGEVSRPKGGYLQDIYCILEEHNRELLENELYKKGSSGSGQMDIDKLRKLVLPTQLYRIFDNPEVIKRWRLFANAVKSTSPLVPGHVSTVTLSETHRKLLVEEIRKNNVFGIAIAFIHPPENPESEVEISQHASMCEFVDITDLDTSGSIVVRAVQRLNILKMHDSDDPVVLADVSLLEDDHLPFKNAVVTHENARTVGKLYDRCNMDEAYLSKLSGRKADFELISAREKFQDKLEHMIRDVPVDGKHEYRIMELTSFIALEFHADVETRMWAANIRDTEERLACANTVLHEKSSYLKRKIAEMSGPPKPLTTSDLLDG</sequence>
<evidence type="ECO:0000313" key="1">
    <source>
        <dbReference type="EMBL" id="EDO07959.1"/>
    </source>
</evidence>
<dbReference type="InterPro" id="IPR046336">
    <property type="entry name" value="Lon_prtase_N_sf"/>
</dbReference>
<dbReference type="AlphaFoldDB" id="A7AN25"/>
<accession>A7AN25</accession>
<dbReference type="OMA" id="VCVAMIF"/>
<dbReference type="InParanoid" id="A7AN25"/>
<dbReference type="FunCoup" id="A7AN25">
    <property type="interactions" value="1"/>
</dbReference>
<dbReference type="eggNOG" id="ENOG502T2FB">
    <property type="taxonomic scope" value="Eukaryota"/>
</dbReference>
<reference evidence="1 2" key="1">
    <citation type="journal article" date="2007" name="PLoS Pathog.">
        <title>Genome sequence of Babesia bovis and comparative analysis of apicomplexan hemoprotozoa.</title>
        <authorList>
            <person name="Brayton K.A."/>
            <person name="Lau A.O.T."/>
            <person name="Herndon D.R."/>
            <person name="Hannick L."/>
            <person name="Kappmeyer L.S."/>
            <person name="Berens S.J."/>
            <person name="Bidwell S.L."/>
            <person name="Brown W.C."/>
            <person name="Crabtree J."/>
            <person name="Fadrosh D."/>
            <person name="Feldblum T."/>
            <person name="Forberger H.A."/>
            <person name="Haas B.J."/>
            <person name="Howell J.M."/>
            <person name="Khouri H."/>
            <person name="Koo H."/>
            <person name="Mann D.J."/>
            <person name="Norimine J."/>
            <person name="Paulsen I.T."/>
            <person name="Radune D."/>
            <person name="Ren Q."/>
            <person name="Smith R.K. Jr."/>
            <person name="Suarez C.E."/>
            <person name="White O."/>
            <person name="Wortman J.R."/>
            <person name="Knowles D.P. Jr."/>
            <person name="McElwain T.F."/>
            <person name="Nene V.M."/>
        </authorList>
    </citation>
    <scope>NUCLEOTIDE SEQUENCE [LARGE SCALE GENOMIC DNA]</scope>
    <source>
        <strain evidence="1">T2Bo</strain>
    </source>
</reference>
<organism evidence="1 2">
    <name type="scientific">Babesia bovis</name>
    <dbReference type="NCBI Taxonomy" id="5865"/>
    <lineage>
        <taxon>Eukaryota</taxon>
        <taxon>Sar</taxon>
        <taxon>Alveolata</taxon>
        <taxon>Apicomplexa</taxon>
        <taxon>Aconoidasida</taxon>
        <taxon>Piroplasmida</taxon>
        <taxon>Babesiidae</taxon>
        <taxon>Babesia</taxon>
    </lineage>
</organism>
<keyword evidence="2" id="KW-1185">Reference proteome</keyword>
<dbReference type="SUPFAM" id="SSF88697">
    <property type="entry name" value="PUA domain-like"/>
    <property type="match status" value="1"/>
</dbReference>
<comment type="caution">
    <text evidence="1">The sequence shown here is derived from an EMBL/GenBank/DDBJ whole genome shotgun (WGS) entry which is preliminary data.</text>
</comment>
<gene>
    <name evidence="1" type="ORF">BBOV_III003960</name>
</gene>
<protein>
    <submittedName>
        <fullName evidence="1">Uncharacterized protein</fullName>
    </submittedName>
</protein>
<dbReference type="Proteomes" id="UP000002173">
    <property type="component" value="Unassembled WGS sequence"/>
</dbReference>
<dbReference type="GeneID" id="5479776"/>
<reference evidence="2" key="2">
    <citation type="journal article" date="2020" name="Data Brief">
        <title>Transcriptome dataset of Babesia bovis life stages within vertebrate and invertebrate hosts.</title>
        <authorList>
            <person name="Ueti M.W."/>
            <person name="Johnson W.C."/>
            <person name="Kappmeyer L.S."/>
            <person name="Herndon D.R."/>
            <person name="Mousel M.R."/>
            <person name="Reif K.E."/>
            <person name="Taus N.S."/>
            <person name="Ifeonu O.O."/>
            <person name="Silva J.C."/>
            <person name="Suarez C.E."/>
            <person name="Brayton K.A."/>
        </authorList>
    </citation>
    <scope>NUCLEOTIDE SEQUENCE [LARGE SCALE GENOMIC DNA]</scope>
</reference>
<dbReference type="Gene3D" id="2.30.130.40">
    <property type="entry name" value="LON domain-like"/>
    <property type="match status" value="1"/>
</dbReference>
<dbReference type="VEuPathDB" id="PiroplasmaDB:BBOV_III003960"/>
<dbReference type="RefSeq" id="XP_001611527.1">
    <property type="nucleotide sequence ID" value="XM_001611477.1"/>
</dbReference>
<name>A7AN25_BABBO</name>